<reference evidence="2 3" key="1">
    <citation type="journal article" date="2021" name="Genome Biol.">
        <title>AFLAP: assembly-free linkage analysis pipeline using k-mers from genome sequencing data.</title>
        <authorList>
            <person name="Fletcher K."/>
            <person name="Zhang L."/>
            <person name="Gil J."/>
            <person name="Han R."/>
            <person name="Cavanaugh K."/>
            <person name="Michelmore R."/>
        </authorList>
    </citation>
    <scope>NUCLEOTIDE SEQUENCE [LARGE SCALE GENOMIC DNA]</scope>
    <source>
        <strain evidence="2 3">SF5</strain>
    </source>
</reference>
<dbReference type="EMBL" id="SHOA02000018">
    <property type="protein sequence ID" value="TDH66238.1"/>
    <property type="molecule type" value="Genomic_DNA"/>
</dbReference>
<keyword evidence="1" id="KW-0472">Membrane</keyword>
<dbReference type="Proteomes" id="UP000294530">
    <property type="component" value="Unassembled WGS sequence"/>
</dbReference>
<dbReference type="KEGG" id="blac:94346066"/>
<sequence>MYWLSFVTVVTGLKIVDESMFPCLMITKIGALCMKESASSAMRLVASCLAGLKVLVCTFGVLLTTVTRLGSSPAYVASTKKFFFIAIGGFFGAGAAVFWF</sequence>
<evidence type="ECO:0000313" key="2">
    <source>
        <dbReference type="EMBL" id="TDH66238.1"/>
    </source>
</evidence>
<keyword evidence="1" id="KW-1133">Transmembrane helix</keyword>
<comment type="caution">
    <text evidence="2">The sequence shown here is derived from an EMBL/GenBank/DDBJ whole genome shotgun (WGS) entry which is preliminary data.</text>
</comment>
<accession>A0A976IBR3</accession>
<proteinExistence type="predicted"/>
<gene>
    <name evidence="2" type="ORF">CCR75_002297</name>
</gene>
<dbReference type="GeneID" id="94346066"/>
<evidence type="ECO:0000313" key="3">
    <source>
        <dbReference type="Proteomes" id="UP000294530"/>
    </source>
</evidence>
<organism evidence="2 3">
    <name type="scientific">Bremia lactucae</name>
    <name type="common">Lettuce downy mildew</name>
    <dbReference type="NCBI Taxonomy" id="4779"/>
    <lineage>
        <taxon>Eukaryota</taxon>
        <taxon>Sar</taxon>
        <taxon>Stramenopiles</taxon>
        <taxon>Oomycota</taxon>
        <taxon>Peronosporomycetes</taxon>
        <taxon>Peronosporales</taxon>
        <taxon>Peronosporaceae</taxon>
        <taxon>Bremia</taxon>
    </lineage>
</organism>
<protein>
    <submittedName>
        <fullName evidence="2">Uncharacterized protein</fullName>
    </submittedName>
</protein>
<feature type="transmembrane region" description="Helical" evidence="1">
    <location>
        <begin position="44"/>
        <end position="62"/>
    </location>
</feature>
<dbReference type="RefSeq" id="XP_067815737.1">
    <property type="nucleotide sequence ID" value="XM_067960395.1"/>
</dbReference>
<dbReference type="AlphaFoldDB" id="A0A976IBR3"/>
<evidence type="ECO:0000256" key="1">
    <source>
        <dbReference type="SAM" id="Phobius"/>
    </source>
</evidence>
<keyword evidence="3" id="KW-1185">Reference proteome</keyword>
<name>A0A976IBR3_BRELC</name>
<keyword evidence="1" id="KW-0812">Transmembrane</keyword>
<feature type="transmembrane region" description="Helical" evidence="1">
    <location>
        <begin position="82"/>
        <end position="99"/>
    </location>
</feature>